<evidence type="ECO:0000256" key="10">
    <source>
        <dbReference type="ARBA" id="ARBA00025157"/>
    </source>
</evidence>
<evidence type="ECO:0000256" key="3">
    <source>
        <dbReference type="ARBA" id="ARBA00022448"/>
    </source>
</evidence>
<keyword evidence="9" id="KW-0472">Membrane</keyword>
<keyword evidence="4" id="KW-1003">Cell membrane</keyword>
<dbReference type="InterPro" id="IPR027417">
    <property type="entry name" value="P-loop_NTPase"/>
</dbReference>
<name>V2Z6A7_9FIRM</name>
<dbReference type="Gene3D" id="3.40.50.300">
    <property type="entry name" value="P-loop containing nucleotide triphosphate hydrolases"/>
    <property type="match status" value="2"/>
</dbReference>
<keyword evidence="8" id="KW-1278">Translocase</keyword>
<dbReference type="InterPro" id="IPR050095">
    <property type="entry name" value="ECF_ABC_transporter_ATP-bd"/>
</dbReference>
<dbReference type="PROSITE" id="PS00675">
    <property type="entry name" value="SIGMA54_INTERACT_1"/>
    <property type="match status" value="1"/>
</dbReference>
<dbReference type="InterPro" id="IPR015856">
    <property type="entry name" value="ABC_transpr_CbiO/EcfA_su"/>
</dbReference>
<dbReference type="GO" id="GO:0016887">
    <property type="term" value="F:ATP hydrolysis activity"/>
    <property type="evidence" value="ECO:0007669"/>
    <property type="project" value="InterPro"/>
</dbReference>
<evidence type="ECO:0000256" key="6">
    <source>
        <dbReference type="ARBA" id="ARBA00022741"/>
    </source>
</evidence>
<evidence type="ECO:0000256" key="8">
    <source>
        <dbReference type="ARBA" id="ARBA00022967"/>
    </source>
</evidence>
<comment type="similarity">
    <text evidence="2">Belongs to the ABC transporter superfamily.</text>
</comment>
<dbReference type="eggNOG" id="COG1129">
    <property type="taxonomic scope" value="Bacteria"/>
</dbReference>
<keyword evidence="13" id="KW-1185">Reference proteome</keyword>
<evidence type="ECO:0000256" key="9">
    <source>
        <dbReference type="ARBA" id="ARBA00023136"/>
    </source>
</evidence>
<evidence type="ECO:0000256" key="7">
    <source>
        <dbReference type="ARBA" id="ARBA00022840"/>
    </source>
</evidence>
<sequence length="476" mass="52616">MIELIDVNYRVAEYAILIGINLKIHKGECILLAGESGSGKTTLTKLINGLIPHFYSNGLLGGGVFVQGVLVAETEMYKLAEKIGSVFQNPKSQFFYTDSSAEIAFGLENRGVPPEKIRQRIVTTANELGIENLLGRNIFKLSGGEKQIIALASAYAAEPEIYVLDEPSSNLDNASVERLKELLHYIKAQGKTVIIAEHRLNYLRSAMDRVVYLKDGRIMQEFTAAQFLALSERERISMGLRTLKETRITIPECTAVKGELCIERIISRYTKQEISFGASAGDVIGIVGRNGAGKTTLCKIICGLLKEQSGTVSYQGKKLTRRQRQRLCAMVMQDVNHQLFTDSVVDECELAAPDASKEKIDKLLQGSDLLPYKEVHPAVLSGGQRQRLAVCQTVLSGKKVVIFDEPTSGLDYTHMMQTGEIIQKLSHEGYIVLVITHDYEFLNLVCHSVIQLGGQGAVKGGMQSEEEMEEKEKKLV</sequence>
<dbReference type="PROSITE" id="PS00211">
    <property type="entry name" value="ABC_TRANSPORTER_1"/>
    <property type="match status" value="1"/>
</dbReference>
<dbReference type="InterPro" id="IPR003593">
    <property type="entry name" value="AAA+_ATPase"/>
</dbReference>
<accession>V2Z6A7</accession>
<dbReference type="OrthoDB" id="501320at2"/>
<dbReference type="GO" id="GO:0005524">
    <property type="term" value="F:ATP binding"/>
    <property type="evidence" value="ECO:0007669"/>
    <property type="project" value="UniProtKB-KW"/>
</dbReference>
<evidence type="ECO:0000313" key="13">
    <source>
        <dbReference type="Proteomes" id="UP000018227"/>
    </source>
</evidence>
<evidence type="ECO:0000313" key="12">
    <source>
        <dbReference type="EMBL" id="ESL02465.1"/>
    </source>
</evidence>
<comment type="subcellular location">
    <subcellularLocation>
        <location evidence="1">Cell membrane</location>
        <topology evidence="1">Peripheral membrane protein</topology>
    </subcellularLocation>
</comment>
<dbReference type="SUPFAM" id="SSF52540">
    <property type="entry name" value="P-loop containing nucleoside triphosphate hydrolases"/>
    <property type="match status" value="2"/>
</dbReference>
<keyword evidence="5" id="KW-0677">Repeat</keyword>
<dbReference type="EMBL" id="ACIL03000016">
    <property type="protein sequence ID" value="ESL02465.1"/>
    <property type="molecule type" value="Genomic_DNA"/>
</dbReference>
<proteinExistence type="inferred from homology"/>
<dbReference type="Proteomes" id="UP000018227">
    <property type="component" value="Unassembled WGS sequence"/>
</dbReference>
<dbReference type="RefSeq" id="WP_023355447.1">
    <property type="nucleotide sequence ID" value="NZ_KI535369.1"/>
</dbReference>
<feature type="domain" description="ABC transporter" evidence="11">
    <location>
        <begin position="2"/>
        <end position="240"/>
    </location>
</feature>
<dbReference type="InterPro" id="IPR017871">
    <property type="entry name" value="ABC_transporter-like_CS"/>
</dbReference>
<evidence type="ECO:0000256" key="1">
    <source>
        <dbReference type="ARBA" id="ARBA00004202"/>
    </source>
</evidence>
<keyword evidence="6" id="KW-0547">Nucleotide-binding</keyword>
<evidence type="ECO:0000256" key="4">
    <source>
        <dbReference type="ARBA" id="ARBA00022475"/>
    </source>
</evidence>
<dbReference type="InterPro" id="IPR025662">
    <property type="entry name" value="Sigma_54_int_dom_ATP-bd_1"/>
</dbReference>
<evidence type="ECO:0000256" key="5">
    <source>
        <dbReference type="ARBA" id="ARBA00022737"/>
    </source>
</evidence>
<gene>
    <name evidence="12" type="ORF">GCWU0000282_002601</name>
</gene>
<dbReference type="PANTHER" id="PTHR43553:SF23">
    <property type="entry name" value="ABC TRANSPORTER ATP-BINDING COMPONENT"/>
    <property type="match status" value="1"/>
</dbReference>
<feature type="domain" description="ABC transporter" evidence="11">
    <location>
        <begin position="256"/>
        <end position="476"/>
    </location>
</feature>
<reference evidence="12 13" key="1">
    <citation type="submission" date="2013-06" db="EMBL/GenBank/DDBJ databases">
        <authorList>
            <person name="Weinstock G."/>
            <person name="Sodergren E."/>
            <person name="Clifton S."/>
            <person name="Fulton L."/>
            <person name="Fulton B."/>
            <person name="Courtney L."/>
            <person name="Fronick C."/>
            <person name="Harrison M."/>
            <person name="Strong C."/>
            <person name="Farmer C."/>
            <person name="Delahaunty K."/>
            <person name="Markovic C."/>
            <person name="Hall O."/>
            <person name="Minx P."/>
            <person name="Tomlinson C."/>
            <person name="Mitreva M."/>
            <person name="Nelson J."/>
            <person name="Hou S."/>
            <person name="Wollam A."/>
            <person name="Pepin K.H."/>
            <person name="Johnson M."/>
            <person name="Bhonagiri V."/>
            <person name="Nash W.E."/>
            <person name="Warren W."/>
            <person name="Chinwalla A."/>
            <person name="Mardis E.R."/>
            <person name="Wilson R.K."/>
        </authorList>
    </citation>
    <scope>NUCLEOTIDE SEQUENCE [LARGE SCALE GENOMIC DNA]</scope>
    <source>
        <strain evidence="12 13">ATCC 51271</strain>
    </source>
</reference>
<dbReference type="GO" id="GO:0042626">
    <property type="term" value="F:ATPase-coupled transmembrane transporter activity"/>
    <property type="evidence" value="ECO:0007669"/>
    <property type="project" value="TreeGrafter"/>
</dbReference>
<evidence type="ECO:0000259" key="11">
    <source>
        <dbReference type="PROSITE" id="PS50893"/>
    </source>
</evidence>
<dbReference type="InterPro" id="IPR003439">
    <property type="entry name" value="ABC_transporter-like_ATP-bd"/>
</dbReference>
<comment type="caution">
    <text evidence="12">The sequence shown here is derived from an EMBL/GenBank/DDBJ whole genome shotgun (WGS) entry which is preliminary data.</text>
</comment>
<dbReference type="PANTHER" id="PTHR43553">
    <property type="entry name" value="HEAVY METAL TRANSPORTER"/>
    <property type="match status" value="1"/>
</dbReference>
<protein>
    <submittedName>
        <fullName evidence="12">ABC transporter, ATP-binding protein</fullName>
    </submittedName>
</protein>
<dbReference type="SMART" id="SM00382">
    <property type="entry name" value="AAA"/>
    <property type="match status" value="2"/>
</dbReference>
<comment type="function">
    <text evidence="10">Probably part of an ABC transporter complex. Responsible for energy coupling to the transport system.</text>
</comment>
<organism evidence="12 13">
    <name type="scientific">Catonella morbi ATCC 51271</name>
    <dbReference type="NCBI Taxonomy" id="592026"/>
    <lineage>
        <taxon>Bacteria</taxon>
        <taxon>Bacillati</taxon>
        <taxon>Bacillota</taxon>
        <taxon>Clostridia</taxon>
        <taxon>Lachnospirales</taxon>
        <taxon>Lachnospiraceae</taxon>
        <taxon>Catonella</taxon>
    </lineage>
</organism>
<dbReference type="CDD" id="cd03225">
    <property type="entry name" value="ABC_cobalt_CbiO_domain1"/>
    <property type="match status" value="1"/>
</dbReference>
<keyword evidence="3" id="KW-0813">Transport</keyword>
<dbReference type="Pfam" id="PF00005">
    <property type="entry name" value="ABC_tran"/>
    <property type="match status" value="2"/>
</dbReference>
<evidence type="ECO:0000256" key="2">
    <source>
        <dbReference type="ARBA" id="ARBA00005417"/>
    </source>
</evidence>
<dbReference type="STRING" id="592026.GCWU0000282_002601"/>
<dbReference type="AlphaFoldDB" id="V2Z6A7"/>
<dbReference type="HOGENOM" id="CLU_000604_86_7_9"/>
<dbReference type="GO" id="GO:0043190">
    <property type="term" value="C:ATP-binding cassette (ABC) transporter complex"/>
    <property type="evidence" value="ECO:0007669"/>
    <property type="project" value="TreeGrafter"/>
</dbReference>
<dbReference type="PROSITE" id="PS50893">
    <property type="entry name" value="ABC_TRANSPORTER_2"/>
    <property type="match status" value="2"/>
</dbReference>
<keyword evidence="7 12" id="KW-0067">ATP-binding</keyword>